<evidence type="ECO:0000256" key="4">
    <source>
        <dbReference type="ARBA" id="ARBA00023136"/>
    </source>
</evidence>
<evidence type="ECO:0000259" key="6">
    <source>
        <dbReference type="Pfam" id="PF06803"/>
    </source>
</evidence>
<comment type="subcellular location">
    <subcellularLocation>
        <location evidence="1">Endomembrane system</location>
        <topology evidence="1">Multi-pass membrane protein</topology>
    </subcellularLocation>
</comment>
<dbReference type="InterPro" id="IPR010652">
    <property type="entry name" value="DUF1232"/>
</dbReference>
<evidence type="ECO:0000313" key="7">
    <source>
        <dbReference type="EMBL" id="GAG98815.1"/>
    </source>
</evidence>
<dbReference type="Pfam" id="PF06803">
    <property type="entry name" value="DUF1232"/>
    <property type="match status" value="1"/>
</dbReference>
<feature type="transmembrane region" description="Helical" evidence="5">
    <location>
        <begin position="69"/>
        <end position="86"/>
    </location>
</feature>
<accession>X1BUS6</accession>
<gene>
    <name evidence="7" type="ORF">S01H4_51358</name>
</gene>
<protein>
    <recommendedName>
        <fullName evidence="6">DUF1232 domain-containing protein</fullName>
    </recommendedName>
</protein>
<evidence type="ECO:0000256" key="2">
    <source>
        <dbReference type="ARBA" id="ARBA00022692"/>
    </source>
</evidence>
<comment type="caution">
    <text evidence="7">The sequence shown here is derived from an EMBL/GenBank/DDBJ whole genome shotgun (WGS) entry which is preliminary data.</text>
</comment>
<feature type="domain" description="DUF1232" evidence="6">
    <location>
        <begin position="72"/>
        <end position="105"/>
    </location>
</feature>
<keyword evidence="4 5" id="KW-0472">Membrane</keyword>
<evidence type="ECO:0000256" key="1">
    <source>
        <dbReference type="ARBA" id="ARBA00004127"/>
    </source>
</evidence>
<dbReference type="EMBL" id="BART01029240">
    <property type="protein sequence ID" value="GAG98815.1"/>
    <property type="molecule type" value="Genomic_DNA"/>
</dbReference>
<dbReference type="GO" id="GO:0012505">
    <property type="term" value="C:endomembrane system"/>
    <property type="evidence" value="ECO:0007669"/>
    <property type="project" value="UniProtKB-SubCell"/>
</dbReference>
<evidence type="ECO:0000256" key="5">
    <source>
        <dbReference type="SAM" id="Phobius"/>
    </source>
</evidence>
<name>X1BUS6_9ZZZZ</name>
<sequence>MGLPRTENGARNDRAKNSIKIWRVNYMSEENKDPYGKLKKQMYLARIIFHIPNFIKLSLRLLKDRRVPFYLKLMVYGAIAYVLSPYDLIPDFLVPFLGFFEDIVIGILCLIGLVELSPPEVVAGHVKAIDMENKQRYRFFR</sequence>
<keyword evidence="2 5" id="KW-0812">Transmembrane</keyword>
<dbReference type="AlphaFoldDB" id="X1BUS6"/>
<keyword evidence="3 5" id="KW-1133">Transmembrane helix</keyword>
<organism evidence="7">
    <name type="scientific">marine sediment metagenome</name>
    <dbReference type="NCBI Taxonomy" id="412755"/>
    <lineage>
        <taxon>unclassified sequences</taxon>
        <taxon>metagenomes</taxon>
        <taxon>ecological metagenomes</taxon>
    </lineage>
</organism>
<proteinExistence type="predicted"/>
<evidence type="ECO:0000256" key="3">
    <source>
        <dbReference type="ARBA" id="ARBA00022989"/>
    </source>
</evidence>
<reference evidence="7" key="1">
    <citation type="journal article" date="2014" name="Front. Microbiol.">
        <title>High frequency of phylogenetically diverse reductive dehalogenase-homologous genes in deep subseafloor sedimentary metagenomes.</title>
        <authorList>
            <person name="Kawai M."/>
            <person name="Futagami T."/>
            <person name="Toyoda A."/>
            <person name="Takaki Y."/>
            <person name="Nishi S."/>
            <person name="Hori S."/>
            <person name="Arai W."/>
            <person name="Tsubouchi T."/>
            <person name="Morono Y."/>
            <person name="Uchiyama I."/>
            <person name="Ito T."/>
            <person name="Fujiyama A."/>
            <person name="Inagaki F."/>
            <person name="Takami H."/>
        </authorList>
    </citation>
    <scope>NUCLEOTIDE SEQUENCE</scope>
    <source>
        <strain evidence="7">Expedition CK06-06</strain>
    </source>
</reference>